<gene>
    <name evidence="1" type="ORF">A3J61_00880</name>
</gene>
<sequence length="64" mass="7306">MKKYFVSFWCPSYISRSDSYCGNSVIEFQEIKNGNDVVNLEGFLQKENANTALALLGWHVLESN</sequence>
<dbReference type="AlphaFoldDB" id="A0A1F6VS35"/>
<evidence type="ECO:0000313" key="1">
    <source>
        <dbReference type="EMBL" id="OGI72379.1"/>
    </source>
</evidence>
<protein>
    <submittedName>
        <fullName evidence="1">Uncharacterized protein</fullName>
    </submittedName>
</protein>
<name>A0A1F6VS35_9BACT</name>
<dbReference type="EMBL" id="MFUC01000007">
    <property type="protein sequence ID" value="OGI72379.1"/>
    <property type="molecule type" value="Genomic_DNA"/>
</dbReference>
<evidence type="ECO:0000313" key="2">
    <source>
        <dbReference type="Proteomes" id="UP000179686"/>
    </source>
</evidence>
<proteinExistence type="predicted"/>
<organism evidence="1 2">
    <name type="scientific">Candidatus Nomurabacteria bacterium RIFCSPHIGHO2_02_FULL_38_15</name>
    <dbReference type="NCBI Taxonomy" id="1801752"/>
    <lineage>
        <taxon>Bacteria</taxon>
        <taxon>Candidatus Nomuraibacteriota</taxon>
    </lineage>
</organism>
<reference evidence="1 2" key="1">
    <citation type="journal article" date="2016" name="Nat. Commun.">
        <title>Thousands of microbial genomes shed light on interconnected biogeochemical processes in an aquifer system.</title>
        <authorList>
            <person name="Anantharaman K."/>
            <person name="Brown C.T."/>
            <person name="Hug L.A."/>
            <person name="Sharon I."/>
            <person name="Castelle C.J."/>
            <person name="Probst A.J."/>
            <person name="Thomas B.C."/>
            <person name="Singh A."/>
            <person name="Wilkins M.J."/>
            <person name="Karaoz U."/>
            <person name="Brodie E.L."/>
            <person name="Williams K.H."/>
            <person name="Hubbard S.S."/>
            <person name="Banfield J.F."/>
        </authorList>
    </citation>
    <scope>NUCLEOTIDE SEQUENCE [LARGE SCALE GENOMIC DNA]</scope>
</reference>
<accession>A0A1F6VS35</accession>
<dbReference type="Proteomes" id="UP000179686">
    <property type="component" value="Unassembled WGS sequence"/>
</dbReference>
<comment type="caution">
    <text evidence="1">The sequence shown here is derived from an EMBL/GenBank/DDBJ whole genome shotgun (WGS) entry which is preliminary data.</text>
</comment>